<reference evidence="1" key="1">
    <citation type="submission" date="2018-05" db="EMBL/GenBank/DDBJ databases">
        <authorList>
            <person name="Lanie J.A."/>
            <person name="Ng W.-L."/>
            <person name="Kazmierczak K.M."/>
            <person name="Andrzejewski T.M."/>
            <person name="Davidsen T.M."/>
            <person name="Wayne K.J."/>
            <person name="Tettelin H."/>
            <person name="Glass J.I."/>
            <person name="Rusch D."/>
            <person name="Podicherti R."/>
            <person name="Tsui H.-C.T."/>
            <person name="Winkler M.E."/>
        </authorList>
    </citation>
    <scope>NUCLEOTIDE SEQUENCE</scope>
</reference>
<accession>A0A382BFM1</accession>
<gene>
    <name evidence="1" type="ORF">METZ01_LOCUS165145</name>
</gene>
<organism evidence="1">
    <name type="scientific">marine metagenome</name>
    <dbReference type="NCBI Taxonomy" id="408172"/>
    <lineage>
        <taxon>unclassified sequences</taxon>
        <taxon>metagenomes</taxon>
        <taxon>ecological metagenomes</taxon>
    </lineage>
</organism>
<evidence type="ECO:0000313" key="1">
    <source>
        <dbReference type="EMBL" id="SVB12291.1"/>
    </source>
</evidence>
<name>A0A382BFM1_9ZZZZ</name>
<protein>
    <submittedName>
        <fullName evidence="1">Uncharacterized protein</fullName>
    </submittedName>
</protein>
<dbReference type="EMBL" id="UINC01029488">
    <property type="protein sequence ID" value="SVB12291.1"/>
    <property type="molecule type" value="Genomic_DNA"/>
</dbReference>
<dbReference type="AlphaFoldDB" id="A0A382BFM1"/>
<proteinExistence type="predicted"/>
<dbReference type="AntiFam" id="ANF00011">
    <property type="entry name" value="tRNA translation"/>
</dbReference>
<sequence length="65" mass="7304">MFVGLQVRVVCLLNVNKIKSQNHAYFTKRGLQGSNPASLLLFWWAQEDSNLRPSGYEPGALPTEL</sequence>